<accession>A0A6B1F3P3</accession>
<protein>
    <submittedName>
        <fullName evidence="1">Uncharacterized protein</fullName>
    </submittedName>
</protein>
<dbReference type="EMBL" id="VYDO01000039">
    <property type="protein sequence ID" value="MYG37601.1"/>
    <property type="molecule type" value="Genomic_DNA"/>
</dbReference>
<sequence>MAGLLLEGSGNALLLAPLGGQGGLQPALTAQAPQGLGAKKHHKPLQEVRLFERLEQLHLQKALGHGAGLAVVQPPAIAVGENAPARPSHPAQFSDHGGRWRRLAALALAQIDLPCRCLEHHKALPLPPSQTAEHGPDQGMSGDVRLPGCEAGADAGDNGRQLQPDGLQLLIVQGLPRLGVLQFSLQEAAAE</sequence>
<gene>
    <name evidence="1" type="ORF">F4162_00950</name>
</gene>
<evidence type="ECO:0000313" key="1">
    <source>
        <dbReference type="EMBL" id="MYG37601.1"/>
    </source>
</evidence>
<reference evidence="1" key="1">
    <citation type="submission" date="2019-09" db="EMBL/GenBank/DDBJ databases">
        <title>Characterisation of the sponge microbiome using genome-centric metagenomics.</title>
        <authorList>
            <person name="Engelberts J.P."/>
            <person name="Robbins S.J."/>
            <person name="De Goeij J.M."/>
            <person name="Aranda M."/>
            <person name="Bell S.C."/>
            <person name="Webster N.S."/>
        </authorList>
    </citation>
    <scope>NUCLEOTIDE SEQUENCE</scope>
    <source>
        <strain evidence="1">SB0676_bin_10</strain>
    </source>
</reference>
<dbReference type="AlphaFoldDB" id="A0A6B1F3P3"/>
<comment type="caution">
    <text evidence="1">The sequence shown here is derived from an EMBL/GenBank/DDBJ whole genome shotgun (WGS) entry which is preliminary data.</text>
</comment>
<name>A0A6B1F3P3_9SYNE</name>
<organism evidence="1">
    <name type="scientific">Synechococcus sp. SB0676_bin_10</name>
    <dbReference type="NCBI Taxonomy" id="2604869"/>
    <lineage>
        <taxon>Bacteria</taxon>
        <taxon>Bacillati</taxon>
        <taxon>Cyanobacteriota</taxon>
        <taxon>Cyanophyceae</taxon>
        <taxon>Synechococcales</taxon>
        <taxon>Synechococcaceae</taxon>
        <taxon>Synechococcus</taxon>
    </lineage>
</organism>
<proteinExistence type="predicted"/>